<sequence length="64" mass="7123">YVGDPETVARRMAATIDLLDLGRFDLVYGAGNQTAAQRERMIELYGTKVIPRVKEILTEKAAVK</sequence>
<proteinExistence type="predicted"/>
<dbReference type="SUPFAM" id="SSF51679">
    <property type="entry name" value="Bacterial luciferase-like"/>
    <property type="match status" value="1"/>
</dbReference>
<dbReference type="Gene3D" id="3.20.20.30">
    <property type="entry name" value="Luciferase-like domain"/>
    <property type="match status" value="1"/>
</dbReference>
<comment type="caution">
    <text evidence="1">The sequence shown here is derived from an EMBL/GenBank/DDBJ whole genome shotgun (WGS) entry which is preliminary data.</text>
</comment>
<gene>
    <name evidence="1" type="ORF">Lpp126_09664</name>
</gene>
<dbReference type="Proteomes" id="UP000014243">
    <property type="component" value="Unassembled WGS sequence"/>
</dbReference>
<accession>S2RUD0</accession>
<reference evidence="1 2" key="1">
    <citation type="journal article" date="2013" name="PLoS ONE">
        <title>Lactobacillus paracasei comparative genomics: towards species pan-genome definition and exploitation of diversity.</title>
        <authorList>
            <person name="Smokvina T."/>
            <person name="Wels M."/>
            <person name="Polka J."/>
            <person name="Chervaux C."/>
            <person name="Brisse S."/>
            <person name="Boekhorst J."/>
            <person name="van Hylckama Vlieg J.E."/>
            <person name="Siezen R.J."/>
        </authorList>
    </citation>
    <scope>NUCLEOTIDE SEQUENCE [LARGE SCALE GENOMIC DNA]</scope>
    <source>
        <strain evidence="1 2">Lpp126</strain>
    </source>
</reference>
<evidence type="ECO:0000313" key="2">
    <source>
        <dbReference type="Proteomes" id="UP000014243"/>
    </source>
</evidence>
<dbReference type="GO" id="GO:0016705">
    <property type="term" value="F:oxidoreductase activity, acting on paired donors, with incorporation or reduction of molecular oxygen"/>
    <property type="evidence" value="ECO:0007669"/>
    <property type="project" value="InterPro"/>
</dbReference>
<protein>
    <submittedName>
        <fullName evidence="1">Coenzyme F420-dependent N5,N10-methylene tetrahydromethanopterin reductase-like protein</fullName>
    </submittedName>
</protein>
<dbReference type="AlphaFoldDB" id="S2RUD0"/>
<feature type="non-terminal residue" evidence="1">
    <location>
        <position position="1"/>
    </location>
</feature>
<evidence type="ECO:0000313" key="1">
    <source>
        <dbReference type="EMBL" id="EPC75091.1"/>
    </source>
</evidence>
<dbReference type="EMBL" id="ANKC01000693">
    <property type="protein sequence ID" value="EPC75091.1"/>
    <property type="molecule type" value="Genomic_DNA"/>
</dbReference>
<name>S2RUD0_LACPA</name>
<dbReference type="InterPro" id="IPR036661">
    <property type="entry name" value="Luciferase-like_sf"/>
</dbReference>
<organism evidence="1 2">
    <name type="scientific">Lacticaseibacillus paracasei subsp. paracasei Lpp126</name>
    <dbReference type="NCBI Taxonomy" id="1256206"/>
    <lineage>
        <taxon>Bacteria</taxon>
        <taxon>Bacillati</taxon>
        <taxon>Bacillota</taxon>
        <taxon>Bacilli</taxon>
        <taxon>Lactobacillales</taxon>
        <taxon>Lactobacillaceae</taxon>
        <taxon>Lacticaseibacillus</taxon>
    </lineage>
</organism>
<dbReference type="PATRIC" id="fig|1256206.3.peg.1487"/>